<dbReference type="InterPro" id="IPR051310">
    <property type="entry name" value="MCP_chemotaxis"/>
</dbReference>
<dbReference type="OrthoDB" id="5288115at2"/>
<feature type="transmembrane region" description="Helical" evidence="4">
    <location>
        <begin position="312"/>
        <end position="333"/>
    </location>
</feature>
<evidence type="ECO:0000313" key="6">
    <source>
        <dbReference type="EMBL" id="ASD63461.1"/>
    </source>
</evidence>
<evidence type="ECO:0000313" key="7">
    <source>
        <dbReference type="Proteomes" id="UP000197003"/>
    </source>
</evidence>
<reference evidence="6 7" key="1">
    <citation type="submission" date="2017-04" db="EMBL/GenBank/DDBJ databases">
        <title>Whole genome sequence of Bdellovibrio bacteriovorus strain SSB218315.</title>
        <authorList>
            <person name="Oyedara O."/>
            <person name="Rodriguez-Perez M.A."/>
        </authorList>
    </citation>
    <scope>NUCLEOTIDE SEQUENCE [LARGE SCALE GENOMIC DNA]</scope>
    <source>
        <strain evidence="6 7">SSB218315</strain>
    </source>
</reference>
<dbReference type="GO" id="GO:0006935">
    <property type="term" value="P:chemotaxis"/>
    <property type="evidence" value="ECO:0007669"/>
    <property type="project" value="UniProtKB-KW"/>
</dbReference>
<dbReference type="Proteomes" id="UP000197003">
    <property type="component" value="Chromosome"/>
</dbReference>
<dbReference type="Gene3D" id="1.10.287.950">
    <property type="entry name" value="Methyl-accepting chemotaxis protein"/>
    <property type="match status" value="1"/>
</dbReference>
<dbReference type="SUPFAM" id="SSF58104">
    <property type="entry name" value="Methyl-accepting chemotaxis protein (MCP) signaling domain"/>
    <property type="match status" value="1"/>
</dbReference>
<gene>
    <name evidence="6" type="ORF">B9G79_07695</name>
</gene>
<evidence type="ECO:0000256" key="2">
    <source>
        <dbReference type="ARBA" id="ARBA00029447"/>
    </source>
</evidence>
<dbReference type="EMBL" id="CP020946">
    <property type="protein sequence ID" value="ASD63461.1"/>
    <property type="molecule type" value="Genomic_DNA"/>
</dbReference>
<comment type="similarity">
    <text evidence="2">Belongs to the methyl-accepting chemotaxis (MCP) protein family.</text>
</comment>
<organism evidence="6 7">
    <name type="scientific">Bdellovibrio bacteriovorus</name>
    <dbReference type="NCBI Taxonomy" id="959"/>
    <lineage>
        <taxon>Bacteria</taxon>
        <taxon>Pseudomonadati</taxon>
        <taxon>Bdellovibrionota</taxon>
        <taxon>Bdellovibrionia</taxon>
        <taxon>Bdellovibrionales</taxon>
        <taxon>Pseudobdellovibrionaceae</taxon>
        <taxon>Bdellovibrio</taxon>
    </lineage>
</organism>
<evidence type="ECO:0000256" key="1">
    <source>
        <dbReference type="ARBA" id="ARBA00022500"/>
    </source>
</evidence>
<dbReference type="PANTHER" id="PTHR43531:SF11">
    <property type="entry name" value="METHYL-ACCEPTING CHEMOTAXIS PROTEIN 3"/>
    <property type="match status" value="1"/>
</dbReference>
<keyword evidence="4" id="KW-1133">Transmembrane helix</keyword>
<keyword evidence="1" id="KW-0145">Chemotaxis</keyword>
<dbReference type="Pfam" id="PF00015">
    <property type="entry name" value="MCPsignal"/>
    <property type="match status" value="1"/>
</dbReference>
<proteinExistence type="inferred from homology"/>
<dbReference type="PROSITE" id="PS50111">
    <property type="entry name" value="CHEMOTAXIS_TRANSDUC_2"/>
    <property type="match status" value="1"/>
</dbReference>
<dbReference type="SMART" id="SM00283">
    <property type="entry name" value="MA"/>
    <property type="match status" value="1"/>
</dbReference>
<evidence type="ECO:0000259" key="5">
    <source>
        <dbReference type="PROSITE" id="PS50111"/>
    </source>
</evidence>
<dbReference type="GO" id="GO:0016020">
    <property type="term" value="C:membrane"/>
    <property type="evidence" value="ECO:0007669"/>
    <property type="project" value="InterPro"/>
</dbReference>
<keyword evidence="4" id="KW-0812">Transmembrane</keyword>
<feature type="transmembrane region" description="Helical" evidence="4">
    <location>
        <begin position="20"/>
        <end position="41"/>
    </location>
</feature>
<accession>A0A1Z3N7R8</accession>
<sequence>MKIFLQHREWFIMKKIPLQIKLLLNIIVFAVPIIVLTVFMYRSETVNIDFTKKEELGTRLQRPYEEVLWHIDLARQGKATTNLETKMTELNKIYAEVGPILLFDDHNLAARKRENASLEYLSKQIEAKNWNDAISSVKTSIAHLGDISNLILDPDLDSYYVMDITLLALPQMQDRIQTILHNSDQFFTSETSQATRIQAALYASQLEESDLNRVLADAQTAINEDKNFYGTSESLQKNLPATVEALAVPTRKMIDSLRALSRGEAVSKDQYFTDANQALEQSFKTWHSSVNEMDVLLESRLKTLEAGRQSSLTYSSIALLFSILISVIIGLSIHKSIKTILASVLKLKESSESSGSISTHLNEITTSVFSRINHQAAAVEQTAAAIEEINSMLNLSADNSKEASEMARRANDSADSGQKQIKSVLNSMNDITKGSKKIVETISVIDDIAFQTNLLALNASVEAARAGEQGKGFAVVADAVRALAQKSATSAKEINELLKSNVELVNSSQQRADEAVSILDDIVSSIKNVSTLSNEIANAAQEQSVGLAQIARTMSDFEKETSDNQKNMTEVSEAAGSILEQSSLLKSIIVSLETEVRGQSK</sequence>
<keyword evidence="3" id="KW-0807">Transducer</keyword>
<name>A0A1Z3N7R8_BDEBC</name>
<dbReference type="GO" id="GO:0007165">
    <property type="term" value="P:signal transduction"/>
    <property type="evidence" value="ECO:0007669"/>
    <property type="project" value="UniProtKB-KW"/>
</dbReference>
<evidence type="ECO:0000256" key="3">
    <source>
        <dbReference type="PROSITE-ProRule" id="PRU00284"/>
    </source>
</evidence>
<feature type="domain" description="Methyl-accepting transducer" evidence="5">
    <location>
        <begin position="350"/>
        <end position="572"/>
    </location>
</feature>
<dbReference type="PANTHER" id="PTHR43531">
    <property type="entry name" value="PROTEIN ICFG"/>
    <property type="match status" value="1"/>
</dbReference>
<protein>
    <recommendedName>
        <fullName evidence="5">Methyl-accepting transducer domain-containing protein</fullName>
    </recommendedName>
</protein>
<evidence type="ECO:0000256" key="4">
    <source>
        <dbReference type="SAM" id="Phobius"/>
    </source>
</evidence>
<dbReference type="InterPro" id="IPR004089">
    <property type="entry name" value="MCPsignal_dom"/>
</dbReference>
<dbReference type="AlphaFoldDB" id="A0A1Z3N7R8"/>
<keyword evidence="4" id="KW-0472">Membrane</keyword>